<comment type="caution">
    <text evidence="2">The sequence shown here is derived from an EMBL/GenBank/DDBJ whole genome shotgun (WGS) entry which is preliminary data.</text>
</comment>
<evidence type="ECO:0000313" key="3">
    <source>
        <dbReference type="Proteomes" id="UP001501410"/>
    </source>
</evidence>
<sequence>MNCPKCSSGHNTRNGIVNGLQRFKCKSCGYNFTVEKKSSLIDINTKRLAVILYLEGLRVTTIAQMLRVSHVSVINWIRKYCNHVDELRGKGTPSLHEEAGALQEYTLTALPEVLQKE</sequence>
<dbReference type="InterPro" id="IPR051354">
    <property type="entry name" value="Transposase_27_IS1"/>
</dbReference>
<evidence type="ECO:0000259" key="1">
    <source>
        <dbReference type="Pfam" id="PF06056"/>
    </source>
</evidence>
<dbReference type="PANTHER" id="PTHR33293:SF2">
    <property type="entry name" value="TRANSPOSASE"/>
    <property type="match status" value="1"/>
</dbReference>
<dbReference type="InterPro" id="IPR010332">
    <property type="entry name" value="ATPase_terminase-su_N"/>
</dbReference>
<dbReference type="EMBL" id="BAABEZ010000022">
    <property type="protein sequence ID" value="GAA4453505.1"/>
    <property type="molecule type" value="Genomic_DNA"/>
</dbReference>
<evidence type="ECO:0000313" key="2">
    <source>
        <dbReference type="EMBL" id="GAA4453505.1"/>
    </source>
</evidence>
<dbReference type="Pfam" id="PF06056">
    <property type="entry name" value="Terminase_5"/>
    <property type="match status" value="1"/>
</dbReference>
<dbReference type="SUPFAM" id="SSF46689">
    <property type="entry name" value="Homeodomain-like"/>
    <property type="match status" value="1"/>
</dbReference>
<feature type="domain" description="Terminase ATPase subunit N-terminal" evidence="1">
    <location>
        <begin position="45"/>
        <end position="80"/>
    </location>
</feature>
<reference evidence="3" key="1">
    <citation type="journal article" date="2019" name="Int. J. Syst. Evol. Microbiol.">
        <title>The Global Catalogue of Microorganisms (GCM) 10K type strain sequencing project: providing services to taxonomists for standard genome sequencing and annotation.</title>
        <authorList>
            <consortium name="The Broad Institute Genomics Platform"/>
            <consortium name="The Broad Institute Genome Sequencing Center for Infectious Disease"/>
            <person name="Wu L."/>
            <person name="Ma J."/>
        </authorList>
    </citation>
    <scope>NUCLEOTIDE SEQUENCE [LARGE SCALE GENOMIC DNA]</scope>
    <source>
        <strain evidence="3">JCM 31921</strain>
    </source>
</reference>
<gene>
    <name evidence="2" type="ORF">GCM10023092_13990</name>
</gene>
<accession>A0ABP8MRP3</accession>
<organism evidence="2 3">
    <name type="scientific">Rurimicrobium arvi</name>
    <dbReference type="NCBI Taxonomy" id="2049916"/>
    <lineage>
        <taxon>Bacteria</taxon>
        <taxon>Pseudomonadati</taxon>
        <taxon>Bacteroidota</taxon>
        <taxon>Chitinophagia</taxon>
        <taxon>Chitinophagales</taxon>
        <taxon>Chitinophagaceae</taxon>
        <taxon>Rurimicrobium</taxon>
    </lineage>
</organism>
<name>A0ABP8MRP3_9BACT</name>
<dbReference type="PANTHER" id="PTHR33293">
    <property type="entry name" value="INSERTION ELEMENT IS1 1 PROTEIN INSB-RELATED"/>
    <property type="match status" value="1"/>
</dbReference>
<dbReference type="RefSeq" id="WP_344824523.1">
    <property type="nucleotide sequence ID" value="NZ_BAABEZ010000022.1"/>
</dbReference>
<protein>
    <recommendedName>
        <fullName evidence="1">Terminase ATPase subunit N-terminal domain-containing protein</fullName>
    </recommendedName>
</protein>
<proteinExistence type="predicted"/>
<dbReference type="Proteomes" id="UP001501410">
    <property type="component" value="Unassembled WGS sequence"/>
</dbReference>
<dbReference type="InterPro" id="IPR009057">
    <property type="entry name" value="Homeodomain-like_sf"/>
</dbReference>
<keyword evidence="3" id="KW-1185">Reference proteome</keyword>